<evidence type="ECO:0000313" key="1">
    <source>
        <dbReference type="EMBL" id="SVC31946.1"/>
    </source>
</evidence>
<accession>A0A382L5E3</accession>
<dbReference type="AlphaFoldDB" id="A0A382L5E3"/>
<reference evidence="1" key="1">
    <citation type="submission" date="2018-05" db="EMBL/GenBank/DDBJ databases">
        <authorList>
            <person name="Lanie J.A."/>
            <person name="Ng W.-L."/>
            <person name="Kazmierczak K.M."/>
            <person name="Andrzejewski T.M."/>
            <person name="Davidsen T.M."/>
            <person name="Wayne K.J."/>
            <person name="Tettelin H."/>
            <person name="Glass J.I."/>
            <person name="Rusch D."/>
            <person name="Podicherti R."/>
            <person name="Tsui H.-C.T."/>
            <person name="Winkler M.E."/>
        </authorList>
    </citation>
    <scope>NUCLEOTIDE SEQUENCE</scope>
</reference>
<name>A0A382L5E3_9ZZZZ</name>
<dbReference type="EMBL" id="UINC01084893">
    <property type="protein sequence ID" value="SVC31946.1"/>
    <property type="molecule type" value="Genomic_DNA"/>
</dbReference>
<sequence length="31" mass="3637">MKFVRPILLFTFGFCAFAEAYDPGRLEREVL</sequence>
<organism evidence="1">
    <name type="scientific">marine metagenome</name>
    <dbReference type="NCBI Taxonomy" id="408172"/>
    <lineage>
        <taxon>unclassified sequences</taxon>
        <taxon>metagenomes</taxon>
        <taxon>ecological metagenomes</taxon>
    </lineage>
</organism>
<protein>
    <submittedName>
        <fullName evidence="1">Uncharacterized protein</fullName>
    </submittedName>
</protein>
<gene>
    <name evidence="1" type="ORF">METZ01_LOCUS284800</name>
</gene>
<proteinExistence type="predicted"/>
<feature type="non-terminal residue" evidence="1">
    <location>
        <position position="31"/>
    </location>
</feature>